<dbReference type="PANTHER" id="PTHR13696">
    <property type="entry name" value="P-LOOP CONTAINING NUCLEOSIDE TRIPHOSPHATE HYDROLASE"/>
    <property type="match status" value="1"/>
</dbReference>
<evidence type="ECO:0000313" key="3">
    <source>
        <dbReference type="Proteomes" id="UP000185557"/>
    </source>
</evidence>
<dbReference type="InterPro" id="IPR002586">
    <property type="entry name" value="CobQ/CobB/MinD/ParA_Nub-bd_dom"/>
</dbReference>
<dbReference type="Gene3D" id="3.40.50.300">
    <property type="entry name" value="P-loop containing nucleotide triphosphate hydrolases"/>
    <property type="match status" value="1"/>
</dbReference>
<dbReference type="PANTHER" id="PTHR13696:SF96">
    <property type="entry name" value="COBQ_COBB_MIND_PARA NUCLEOTIDE BINDING DOMAIN-CONTAINING PROTEIN"/>
    <property type="match status" value="1"/>
</dbReference>
<evidence type="ECO:0000313" key="2">
    <source>
        <dbReference type="EMBL" id="OKH44092.1"/>
    </source>
</evidence>
<dbReference type="Proteomes" id="UP000185557">
    <property type="component" value="Unassembled WGS sequence"/>
</dbReference>
<dbReference type="OrthoDB" id="9804460at2"/>
<dbReference type="InterPro" id="IPR050678">
    <property type="entry name" value="DNA_Partitioning_ATPase"/>
</dbReference>
<sequence length="206" mass="22031">MIVTVASFKGGVGKTTTAIHLAAFLQGYTETLLIDADPNRSALAWASRGELPFLVVDQWQARDLPTPHGHVVIDTQARPIADDLALLADACDLLVLPSTPDILALDALALMVEHLAGLPVAPFRILLTMIPPYPSRAGAEVRTLLMSTGLPLFAGGIRRYSAFQKAALAGTVVYDVKDPKAEVGWQDYVAVGKEILAYGMRVGGER</sequence>
<comment type="caution">
    <text evidence="2">The sequence shown here is derived from an EMBL/GenBank/DDBJ whole genome shotgun (WGS) entry which is preliminary data.</text>
</comment>
<dbReference type="InterPro" id="IPR027417">
    <property type="entry name" value="P-loop_NTPase"/>
</dbReference>
<organism evidence="2 3">
    <name type="scientific">Phormidium tenue NIES-30</name>
    <dbReference type="NCBI Taxonomy" id="549789"/>
    <lineage>
        <taxon>Bacteria</taxon>
        <taxon>Bacillati</taxon>
        <taxon>Cyanobacteriota</taxon>
        <taxon>Cyanophyceae</taxon>
        <taxon>Oscillatoriophycideae</taxon>
        <taxon>Oscillatoriales</taxon>
        <taxon>Oscillatoriaceae</taxon>
        <taxon>Phormidium</taxon>
    </lineage>
</organism>
<dbReference type="EMBL" id="MRCG01000026">
    <property type="protein sequence ID" value="OKH44092.1"/>
    <property type="molecule type" value="Genomic_DNA"/>
</dbReference>
<feature type="domain" description="CobQ/CobB/MinD/ParA nucleotide binding" evidence="1">
    <location>
        <begin position="3"/>
        <end position="168"/>
    </location>
</feature>
<keyword evidence="3" id="KW-1185">Reference proteome</keyword>
<gene>
    <name evidence="2" type="ORF">NIES30_23475</name>
</gene>
<dbReference type="AlphaFoldDB" id="A0A1U7IYV6"/>
<dbReference type="Pfam" id="PF01656">
    <property type="entry name" value="CbiA"/>
    <property type="match status" value="1"/>
</dbReference>
<name>A0A1U7IYV6_9CYAN</name>
<dbReference type="CDD" id="cd02042">
    <property type="entry name" value="ParAB_family"/>
    <property type="match status" value="1"/>
</dbReference>
<dbReference type="SUPFAM" id="SSF52540">
    <property type="entry name" value="P-loop containing nucleoside triphosphate hydrolases"/>
    <property type="match status" value="1"/>
</dbReference>
<evidence type="ECO:0000259" key="1">
    <source>
        <dbReference type="Pfam" id="PF01656"/>
    </source>
</evidence>
<dbReference type="RefSeq" id="WP_073610878.1">
    <property type="nucleotide sequence ID" value="NZ_MRCG01000026.1"/>
</dbReference>
<dbReference type="STRING" id="549789.NIES30_23475"/>
<proteinExistence type="predicted"/>
<accession>A0A1U7IYV6</accession>
<protein>
    <submittedName>
        <fullName evidence="2">Chromosome partitioning protein ParA</fullName>
    </submittedName>
</protein>
<reference evidence="2 3" key="1">
    <citation type="submission" date="2016-11" db="EMBL/GenBank/DDBJ databases">
        <title>Draft Genome Sequences of Nine Cyanobacterial Strains from Diverse Habitats.</title>
        <authorList>
            <person name="Zhu T."/>
            <person name="Hou S."/>
            <person name="Lu X."/>
            <person name="Hess W.R."/>
        </authorList>
    </citation>
    <scope>NUCLEOTIDE SEQUENCE [LARGE SCALE GENOMIC DNA]</scope>
    <source>
        <strain evidence="2 3">NIES-30</strain>
    </source>
</reference>